<feature type="region of interest" description="Disordered" evidence="3">
    <location>
        <begin position="45"/>
        <end position="67"/>
    </location>
</feature>
<dbReference type="AlphaFoldDB" id="A0A9W4UPZ1"/>
<dbReference type="InterPro" id="IPR015947">
    <property type="entry name" value="PUA-like_sf"/>
</dbReference>
<name>A0A9W4UPZ1_9PLEO</name>
<dbReference type="GO" id="GO:0061630">
    <property type="term" value="F:ubiquitin protein ligase activity"/>
    <property type="evidence" value="ECO:0007669"/>
    <property type="project" value="TreeGrafter"/>
</dbReference>
<dbReference type="PANTHER" id="PTHR14140">
    <property type="entry name" value="E3 UBIQUITIN-PROTEIN LIGASE UHRF-RELATED"/>
    <property type="match status" value="1"/>
</dbReference>
<dbReference type="InterPro" id="IPR036987">
    <property type="entry name" value="SRA-YDG_sf"/>
</dbReference>
<dbReference type="SMART" id="SM00466">
    <property type="entry name" value="SRA"/>
    <property type="match status" value="1"/>
</dbReference>
<dbReference type="EMBL" id="CAOQHR010000009">
    <property type="protein sequence ID" value="CAI6339329.1"/>
    <property type="molecule type" value="Genomic_DNA"/>
</dbReference>
<dbReference type="GO" id="GO:0044027">
    <property type="term" value="P:negative regulation of gene expression via chromosomal CpG island methylation"/>
    <property type="evidence" value="ECO:0007669"/>
    <property type="project" value="TreeGrafter"/>
</dbReference>
<sequence>MAGKPVNMEYPNWLKKRIEDSTKIWGVPPDRVIRQIEEQGRIVGNPVQRRPSPPRVIQSSHNMNFGGETEEPIRRVQNSIQPSSPPRIIQSSNDMNFGRETEGSVGRVQNLIQAISPPRIILSSSPPRIIQSSSPPRITKSSSRPRITKSSSRPRIIQSSNDMDFRLQRIDALLSSRDPILGRPSNNALPGSSYQMPMEIDDDDDDPVVVSNPNTTSIRTVSVETHKSGSSKKRPSSIRLPSNGISKSGPSTRRPPSHRPSKSGLIGNIPSTSGPSRDKRPVVSPNPISNSNFDSHEQVNGAEPKQFVAKPLPIWYESIKTTSLGMKNINKHPTYDQSQANTALSSMKSCILYCEQGKDEFDELRDQIHKAEILLRVDKYVVRKNRMLEPAYGLPRIFATTLMKVPEDLRMDSWQLYLRWHQEVFEIDILRGIEVRMGRDRSADRIASTWKKVNARYYGEGDLVLGQWWPTQLCLVRDGAHGAAQGGIYGEKLRGAFSIVLSGGSQYEDEDKGDTIWYSGTDGKNSKPTENTLRMVESCDTVHNNVRVFRSHQLSKKNPFRPEVGLRYDGLYTVQQKQLRDEEKQIFRFLLVRCKNQHPIRYGDNSWARPTKFEIQEDTKLRLHGRA</sequence>
<evidence type="ECO:0000256" key="3">
    <source>
        <dbReference type="SAM" id="MobiDB-lite"/>
    </source>
</evidence>
<dbReference type="InterPro" id="IPR045134">
    <property type="entry name" value="UHRF1/2-like"/>
</dbReference>
<evidence type="ECO:0000313" key="5">
    <source>
        <dbReference type="EMBL" id="CAI6339329.1"/>
    </source>
</evidence>
<evidence type="ECO:0000256" key="1">
    <source>
        <dbReference type="ARBA" id="ARBA00023242"/>
    </source>
</evidence>
<feature type="compositionally biased region" description="Low complexity" evidence="3">
    <location>
        <begin position="122"/>
        <end position="156"/>
    </location>
</feature>
<keyword evidence="1 2" id="KW-0539">Nucleus</keyword>
<comment type="subcellular location">
    <subcellularLocation>
        <location evidence="2">Nucleus</location>
    </subcellularLocation>
</comment>
<dbReference type="SUPFAM" id="SSF88697">
    <property type="entry name" value="PUA domain-like"/>
    <property type="match status" value="1"/>
</dbReference>
<reference evidence="5" key="1">
    <citation type="submission" date="2023-01" db="EMBL/GenBank/DDBJ databases">
        <authorList>
            <person name="Van Ghelder C."/>
            <person name="Rancurel C."/>
        </authorList>
    </citation>
    <scope>NUCLEOTIDE SEQUENCE</scope>
    <source>
        <strain evidence="5">CNCM I-4278</strain>
    </source>
</reference>
<dbReference type="PROSITE" id="PS51015">
    <property type="entry name" value="YDG"/>
    <property type="match status" value="1"/>
</dbReference>
<evidence type="ECO:0000256" key="2">
    <source>
        <dbReference type="PROSITE-ProRule" id="PRU00358"/>
    </source>
</evidence>
<proteinExistence type="predicted"/>
<organism evidence="5 6">
    <name type="scientific">Periconia digitata</name>
    <dbReference type="NCBI Taxonomy" id="1303443"/>
    <lineage>
        <taxon>Eukaryota</taxon>
        <taxon>Fungi</taxon>
        <taxon>Dikarya</taxon>
        <taxon>Ascomycota</taxon>
        <taxon>Pezizomycotina</taxon>
        <taxon>Dothideomycetes</taxon>
        <taxon>Pleosporomycetidae</taxon>
        <taxon>Pleosporales</taxon>
        <taxon>Massarineae</taxon>
        <taxon>Periconiaceae</taxon>
        <taxon>Periconia</taxon>
    </lineage>
</organism>
<dbReference type="Proteomes" id="UP001152607">
    <property type="component" value="Unassembled WGS sequence"/>
</dbReference>
<dbReference type="OrthoDB" id="2270193at2759"/>
<evidence type="ECO:0000313" key="6">
    <source>
        <dbReference type="Proteomes" id="UP001152607"/>
    </source>
</evidence>
<gene>
    <name evidence="5" type="ORF">PDIGIT_LOCUS12485</name>
</gene>
<feature type="compositionally biased region" description="Polar residues" evidence="3">
    <location>
        <begin position="184"/>
        <end position="195"/>
    </location>
</feature>
<feature type="compositionally biased region" description="Polar residues" evidence="3">
    <location>
        <begin position="211"/>
        <end position="223"/>
    </location>
</feature>
<dbReference type="PANTHER" id="PTHR14140:SF27">
    <property type="entry name" value="OS04G0289800 PROTEIN"/>
    <property type="match status" value="1"/>
</dbReference>
<keyword evidence="6" id="KW-1185">Reference proteome</keyword>
<dbReference type="GO" id="GO:0005634">
    <property type="term" value="C:nucleus"/>
    <property type="evidence" value="ECO:0007669"/>
    <property type="project" value="UniProtKB-SubCell"/>
</dbReference>
<dbReference type="Pfam" id="PF02182">
    <property type="entry name" value="SAD_SRA"/>
    <property type="match status" value="1"/>
</dbReference>
<evidence type="ECO:0000259" key="4">
    <source>
        <dbReference type="PROSITE" id="PS51015"/>
    </source>
</evidence>
<feature type="domain" description="YDG" evidence="4">
    <location>
        <begin position="458"/>
        <end position="593"/>
    </location>
</feature>
<accession>A0A9W4UPZ1</accession>
<feature type="region of interest" description="Disordered" evidence="3">
    <location>
        <begin position="178"/>
        <end position="298"/>
    </location>
</feature>
<protein>
    <recommendedName>
        <fullName evidence="4">YDG domain-containing protein</fullName>
    </recommendedName>
</protein>
<dbReference type="GO" id="GO:0016567">
    <property type="term" value="P:protein ubiquitination"/>
    <property type="evidence" value="ECO:0007669"/>
    <property type="project" value="TreeGrafter"/>
</dbReference>
<feature type="region of interest" description="Disordered" evidence="3">
    <location>
        <begin position="122"/>
        <end position="163"/>
    </location>
</feature>
<comment type="caution">
    <text evidence="5">The sequence shown here is derived from an EMBL/GenBank/DDBJ whole genome shotgun (WGS) entry which is preliminary data.</text>
</comment>
<dbReference type="Gene3D" id="2.30.280.10">
    <property type="entry name" value="SRA-YDG"/>
    <property type="match status" value="1"/>
</dbReference>
<dbReference type="InterPro" id="IPR003105">
    <property type="entry name" value="SRA_YDG"/>
</dbReference>